<dbReference type="SUPFAM" id="SSF88659">
    <property type="entry name" value="Sigma3 and sigma4 domains of RNA polymerase sigma factors"/>
    <property type="match status" value="1"/>
</dbReference>
<dbReference type="InterPro" id="IPR013249">
    <property type="entry name" value="RNA_pol_sigma70_r4_t2"/>
</dbReference>
<sequence length="167" mass="19909">MNEKTETILMNYIAENKENIYRLAYSYVKNKEDALDIVQDAIYKAIRSFDLLNDKAVVKSWFYRIVVNTALDFIRKYKRVNVMCLDNLEFYIPGTEDTYTNIDLVRTVEDMPSRYREVVVLRYFEDLKIEEIADILQLNVNTVKTRLYLALRLLRVRLNDISLKDIM</sequence>
<dbReference type="Pfam" id="PF08281">
    <property type="entry name" value="Sigma70_r4_2"/>
    <property type="match status" value="1"/>
</dbReference>
<keyword evidence="4" id="KW-0804">Transcription</keyword>
<dbReference type="Gene3D" id="1.10.1740.10">
    <property type="match status" value="1"/>
</dbReference>
<dbReference type="CDD" id="cd06171">
    <property type="entry name" value="Sigma70_r4"/>
    <property type="match status" value="1"/>
</dbReference>
<keyword evidence="2" id="KW-0805">Transcription regulation</keyword>
<dbReference type="SUPFAM" id="SSF88946">
    <property type="entry name" value="Sigma2 domain of RNA polymerase sigma factors"/>
    <property type="match status" value="1"/>
</dbReference>
<feature type="domain" description="RNA polymerase sigma-70 region 2" evidence="5">
    <location>
        <begin position="14"/>
        <end position="79"/>
    </location>
</feature>
<comment type="similarity">
    <text evidence="1">Belongs to the sigma-70 factor family. ECF subfamily.</text>
</comment>
<evidence type="ECO:0000256" key="2">
    <source>
        <dbReference type="ARBA" id="ARBA00023015"/>
    </source>
</evidence>
<dbReference type="InterPro" id="IPR013324">
    <property type="entry name" value="RNA_pol_sigma_r3/r4-like"/>
</dbReference>
<gene>
    <name evidence="7" type="primary">sigV_2</name>
    <name evidence="7" type="ORF">MU1_28050</name>
</gene>
<feature type="domain" description="RNA polymerase sigma factor 70 region 4 type 2" evidence="6">
    <location>
        <begin position="104"/>
        <end position="154"/>
    </location>
</feature>
<comment type="caution">
    <text evidence="7">The sequence shown here is derived from an EMBL/GenBank/DDBJ whole genome shotgun (WGS) entry which is preliminary data.</text>
</comment>
<accession>A0ABQ6GD77</accession>
<dbReference type="Pfam" id="PF04542">
    <property type="entry name" value="Sigma70_r2"/>
    <property type="match status" value="1"/>
</dbReference>
<evidence type="ECO:0000256" key="3">
    <source>
        <dbReference type="ARBA" id="ARBA00023082"/>
    </source>
</evidence>
<reference evidence="7 8" key="1">
    <citation type="submission" date="2023-03" db="EMBL/GenBank/DDBJ databases">
        <title>Draft genome sequence of the bacteria which degrade cell wall of Tricholomamatutake.</title>
        <authorList>
            <person name="Konishi Y."/>
            <person name="Fukuta Y."/>
            <person name="Shirasaka N."/>
        </authorList>
    </citation>
    <scope>NUCLEOTIDE SEQUENCE [LARGE SCALE GENOMIC DNA]</scope>
    <source>
        <strain evidence="8">mu1</strain>
    </source>
</reference>
<dbReference type="InterPro" id="IPR036388">
    <property type="entry name" value="WH-like_DNA-bd_sf"/>
</dbReference>
<evidence type="ECO:0000256" key="1">
    <source>
        <dbReference type="ARBA" id="ARBA00010641"/>
    </source>
</evidence>
<dbReference type="InterPro" id="IPR007627">
    <property type="entry name" value="RNA_pol_sigma70_r2"/>
</dbReference>
<dbReference type="PANTHER" id="PTHR43133">
    <property type="entry name" value="RNA POLYMERASE ECF-TYPE SIGMA FACTO"/>
    <property type="match status" value="1"/>
</dbReference>
<dbReference type="InterPro" id="IPR013325">
    <property type="entry name" value="RNA_pol_sigma_r2"/>
</dbReference>
<keyword evidence="3" id="KW-0731">Sigma factor</keyword>
<evidence type="ECO:0000256" key="4">
    <source>
        <dbReference type="ARBA" id="ARBA00023163"/>
    </source>
</evidence>
<dbReference type="RefSeq" id="WP_284239191.1">
    <property type="nucleotide sequence ID" value="NZ_BSSQ01000011.1"/>
</dbReference>
<dbReference type="PANTHER" id="PTHR43133:SF60">
    <property type="entry name" value="RNA POLYMERASE SIGMA FACTOR SIGV"/>
    <property type="match status" value="1"/>
</dbReference>
<dbReference type="Gene3D" id="1.10.10.10">
    <property type="entry name" value="Winged helix-like DNA-binding domain superfamily/Winged helix DNA-binding domain"/>
    <property type="match status" value="1"/>
</dbReference>
<evidence type="ECO:0000259" key="6">
    <source>
        <dbReference type="Pfam" id="PF08281"/>
    </source>
</evidence>
<keyword evidence="8" id="KW-1185">Reference proteome</keyword>
<evidence type="ECO:0000313" key="8">
    <source>
        <dbReference type="Proteomes" id="UP001157114"/>
    </source>
</evidence>
<dbReference type="NCBIfam" id="TIGR02937">
    <property type="entry name" value="sigma70-ECF"/>
    <property type="match status" value="1"/>
</dbReference>
<protein>
    <submittedName>
        <fullName evidence="7">RNA polymerase sigma factor SigV</fullName>
    </submittedName>
</protein>
<dbReference type="InterPro" id="IPR039425">
    <property type="entry name" value="RNA_pol_sigma-70-like"/>
</dbReference>
<dbReference type="Proteomes" id="UP001157114">
    <property type="component" value="Unassembled WGS sequence"/>
</dbReference>
<name>A0ABQ6GD77_9BACL</name>
<evidence type="ECO:0000313" key="7">
    <source>
        <dbReference type="EMBL" id="GLX68460.1"/>
    </source>
</evidence>
<evidence type="ECO:0000259" key="5">
    <source>
        <dbReference type="Pfam" id="PF04542"/>
    </source>
</evidence>
<proteinExistence type="inferred from homology"/>
<dbReference type="InterPro" id="IPR014284">
    <property type="entry name" value="RNA_pol_sigma-70_dom"/>
</dbReference>
<dbReference type="EMBL" id="BSSQ01000011">
    <property type="protein sequence ID" value="GLX68460.1"/>
    <property type="molecule type" value="Genomic_DNA"/>
</dbReference>
<organism evidence="7 8">
    <name type="scientific">Paenibacillus glycanilyticus</name>
    <dbReference type="NCBI Taxonomy" id="126569"/>
    <lineage>
        <taxon>Bacteria</taxon>
        <taxon>Bacillati</taxon>
        <taxon>Bacillota</taxon>
        <taxon>Bacilli</taxon>
        <taxon>Bacillales</taxon>
        <taxon>Paenibacillaceae</taxon>
        <taxon>Paenibacillus</taxon>
    </lineage>
</organism>